<accession>A0A316VEU6</accession>
<dbReference type="SUPFAM" id="SSF57716">
    <property type="entry name" value="Glucocorticoid receptor-like (DNA-binding domain)"/>
    <property type="match status" value="3"/>
</dbReference>
<dbReference type="RefSeq" id="XP_025354307.1">
    <property type="nucleotide sequence ID" value="XM_025496569.1"/>
</dbReference>
<evidence type="ECO:0000256" key="7">
    <source>
        <dbReference type="PROSITE-ProRule" id="PRU00125"/>
    </source>
</evidence>
<gene>
    <name evidence="10" type="ORF">FA14DRAFT_123411</name>
</gene>
<dbReference type="EMBL" id="KZ819604">
    <property type="protein sequence ID" value="PWN34005.1"/>
    <property type="molecule type" value="Genomic_DNA"/>
</dbReference>
<dbReference type="SMART" id="SM00132">
    <property type="entry name" value="LIM"/>
    <property type="match status" value="2"/>
</dbReference>
<dbReference type="GO" id="GO:0030036">
    <property type="term" value="P:actin cytoskeleton organization"/>
    <property type="evidence" value="ECO:0007669"/>
    <property type="project" value="TreeGrafter"/>
</dbReference>
<dbReference type="InterPro" id="IPR001781">
    <property type="entry name" value="Znf_LIM"/>
</dbReference>
<dbReference type="FunFam" id="2.10.110.10:FF:000001">
    <property type="entry name" value="Cysteine and glycine-rich protein 1"/>
    <property type="match status" value="2"/>
</dbReference>
<dbReference type="PANTHER" id="PTHR24215">
    <property type="entry name" value="RHO-GTPASE-ACTIVATING PROTEIN LRG1"/>
    <property type="match status" value="1"/>
</dbReference>
<feature type="domain" description="LIM zinc-binding" evidence="9">
    <location>
        <begin position="1"/>
        <end position="51"/>
    </location>
</feature>
<organism evidence="10 11">
    <name type="scientific">Meira miltonrushii</name>
    <dbReference type="NCBI Taxonomy" id="1280837"/>
    <lineage>
        <taxon>Eukaryota</taxon>
        <taxon>Fungi</taxon>
        <taxon>Dikarya</taxon>
        <taxon>Basidiomycota</taxon>
        <taxon>Ustilaginomycotina</taxon>
        <taxon>Exobasidiomycetes</taxon>
        <taxon>Exobasidiales</taxon>
        <taxon>Brachybasidiaceae</taxon>
        <taxon>Meira</taxon>
    </lineage>
</organism>
<dbReference type="OrthoDB" id="8062037at2759"/>
<keyword evidence="4 7" id="KW-0862">Zinc</keyword>
<dbReference type="STRING" id="1280837.A0A316VEU6"/>
<keyword evidence="2 7" id="KW-0479">Metal-binding</keyword>
<feature type="domain" description="LIM zinc-binding" evidence="9">
    <location>
        <begin position="142"/>
        <end position="210"/>
    </location>
</feature>
<dbReference type="GO" id="GO:0030695">
    <property type="term" value="F:GTPase regulator activity"/>
    <property type="evidence" value="ECO:0007669"/>
    <property type="project" value="UniProtKB-ARBA"/>
</dbReference>
<evidence type="ECO:0000256" key="5">
    <source>
        <dbReference type="ARBA" id="ARBA00023038"/>
    </source>
</evidence>
<reference evidence="10 11" key="1">
    <citation type="journal article" date="2018" name="Mol. Biol. Evol.">
        <title>Broad Genomic Sampling Reveals a Smut Pathogenic Ancestry of the Fungal Clade Ustilaginomycotina.</title>
        <authorList>
            <person name="Kijpornyongpan T."/>
            <person name="Mondo S.J."/>
            <person name="Barry K."/>
            <person name="Sandor L."/>
            <person name="Lee J."/>
            <person name="Lipzen A."/>
            <person name="Pangilinan J."/>
            <person name="LaButti K."/>
            <person name="Hainaut M."/>
            <person name="Henrissat B."/>
            <person name="Grigoriev I.V."/>
            <person name="Spatafora J.W."/>
            <person name="Aime M.C."/>
        </authorList>
    </citation>
    <scope>NUCLEOTIDE SEQUENCE [LARGE SCALE GENOMIC DNA]</scope>
    <source>
        <strain evidence="10 11">MCA 3882</strain>
    </source>
</reference>
<dbReference type="Pfam" id="PF00412">
    <property type="entry name" value="LIM"/>
    <property type="match status" value="2"/>
</dbReference>
<dbReference type="Proteomes" id="UP000245771">
    <property type="component" value="Unassembled WGS sequence"/>
</dbReference>
<dbReference type="GO" id="GO:0046872">
    <property type="term" value="F:metal ion binding"/>
    <property type="evidence" value="ECO:0007669"/>
    <property type="project" value="UniProtKB-KW"/>
</dbReference>
<dbReference type="GeneID" id="37018350"/>
<keyword evidence="5 7" id="KW-0440">LIM domain</keyword>
<evidence type="ECO:0000313" key="10">
    <source>
        <dbReference type="EMBL" id="PWN34005.1"/>
    </source>
</evidence>
<dbReference type="PROSITE" id="PS50023">
    <property type="entry name" value="LIM_DOMAIN_2"/>
    <property type="match status" value="2"/>
</dbReference>
<protein>
    <recommendedName>
        <fullName evidence="9">LIM zinc-binding domain-containing protein</fullName>
    </recommendedName>
</protein>
<dbReference type="CDD" id="cd09326">
    <property type="entry name" value="LIM_CRP_like"/>
    <property type="match status" value="1"/>
</dbReference>
<dbReference type="PROSITE" id="PS00478">
    <property type="entry name" value="LIM_DOMAIN_1"/>
    <property type="match status" value="1"/>
</dbReference>
<evidence type="ECO:0000256" key="2">
    <source>
        <dbReference type="ARBA" id="ARBA00022723"/>
    </source>
</evidence>
<proteinExistence type="predicted"/>
<dbReference type="InParanoid" id="A0A316VEU6"/>
<evidence type="ECO:0000256" key="4">
    <source>
        <dbReference type="ARBA" id="ARBA00022833"/>
    </source>
</evidence>
<evidence type="ECO:0000313" key="11">
    <source>
        <dbReference type="Proteomes" id="UP000245771"/>
    </source>
</evidence>
<dbReference type="GO" id="GO:0005737">
    <property type="term" value="C:cytoplasm"/>
    <property type="evidence" value="ECO:0007669"/>
    <property type="project" value="TreeGrafter"/>
</dbReference>
<evidence type="ECO:0000256" key="1">
    <source>
        <dbReference type="ARBA" id="ARBA00004123"/>
    </source>
</evidence>
<keyword evidence="3" id="KW-0677">Repeat</keyword>
<dbReference type="Gene3D" id="2.10.110.10">
    <property type="entry name" value="Cysteine Rich Protein"/>
    <property type="match status" value="2"/>
</dbReference>
<dbReference type="AlphaFoldDB" id="A0A316VEU6"/>
<name>A0A316VEU6_9BASI</name>
<dbReference type="GO" id="GO:0005634">
    <property type="term" value="C:nucleus"/>
    <property type="evidence" value="ECO:0007669"/>
    <property type="project" value="UniProtKB-SubCell"/>
</dbReference>
<keyword evidence="11" id="KW-1185">Reference proteome</keyword>
<dbReference type="PANTHER" id="PTHR24215:SF35">
    <property type="entry name" value="MUSCLE LIM PROTEIN MLP84B"/>
    <property type="match status" value="1"/>
</dbReference>
<sequence length="225" mass="24787">MAEQVVGPYSKPYHKPCLTCVVCNKRLDSTLLLEHDGEPYCKSCHKTHLGQGKGGFGLSVPLRPEKPIALQASPKPSNGYKSEAARRVEERLAEEMSGINLSARRDNPSPTMREPTSPSTYQPRTQITTLSKPTTVAQIGTPLCARCQRPVYFAEQKQAASRKWHRACLRCDGCSTTLESGKLEEGPLSATYEFPTNVWCRTCYAKRFGPKGIGNAGMSLPENAR</sequence>
<feature type="region of interest" description="Disordered" evidence="8">
    <location>
        <begin position="95"/>
        <end position="129"/>
    </location>
</feature>
<evidence type="ECO:0000256" key="3">
    <source>
        <dbReference type="ARBA" id="ARBA00022737"/>
    </source>
</evidence>
<comment type="subcellular location">
    <subcellularLocation>
        <location evidence="1">Nucleus</location>
    </subcellularLocation>
</comment>
<evidence type="ECO:0000259" key="9">
    <source>
        <dbReference type="PROSITE" id="PS50023"/>
    </source>
</evidence>
<evidence type="ECO:0000256" key="8">
    <source>
        <dbReference type="SAM" id="MobiDB-lite"/>
    </source>
</evidence>
<feature type="compositionally biased region" description="Polar residues" evidence="8">
    <location>
        <begin position="108"/>
        <end position="129"/>
    </location>
</feature>
<evidence type="ECO:0000256" key="6">
    <source>
        <dbReference type="ARBA" id="ARBA00023242"/>
    </source>
</evidence>
<keyword evidence="6" id="KW-0539">Nucleus</keyword>